<proteinExistence type="predicted"/>
<dbReference type="AlphaFoldDB" id="A0A344PKZ2"/>
<dbReference type="Proteomes" id="UP000252023">
    <property type="component" value="Chromosome"/>
</dbReference>
<sequence>MSLASSIYRWTKPEGLTPEETAARNAACRRDIAAGTGWAVIDMDQVPGWPEREIIARENARQNGVARWAR</sequence>
<reference evidence="2" key="1">
    <citation type="submission" date="2018-07" db="EMBL/GenBank/DDBJ databases">
        <title>Genome sequencing of Paracoccus sp. SC2-6.</title>
        <authorList>
            <person name="Heo J."/>
            <person name="Kim S.-J."/>
            <person name="Kwon S.-W."/>
        </authorList>
    </citation>
    <scope>NUCLEOTIDE SEQUENCE [LARGE SCALE GENOMIC DNA]</scope>
    <source>
        <strain evidence="2">SC2-6</strain>
    </source>
</reference>
<organism evidence="1 2">
    <name type="scientific">Paracoccus suum</name>
    <dbReference type="NCBI Taxonomy" id="2259340"/>
    <lineage>
        <taxon>Bacteria</taxon>
        <taxon>Pseudomonadati</taxon>
        <taxon>Pseudomonadota</taxon>
        <taxon>Alphaproteobacteria</taxon>
        <taxon>Rhodobacterales</taxon>
        <taxon>Paracoccaceae</taxon>
        <taxon>Paracoccus</taxon>
    </lineage>
</organism>
<dbReference type="EMBL" id="CP030918">
    <property type="protein sequence ID" value="AXC50047.1"/>
    <property type="molecule type" value="Genomic_DNA"/>
</dbReference>
<evidence type="ECO:0000313" key="2">
    <source>
        <dbReference type="Proteomes" id="UP000252023"/>
    </source>
</evidence>
<evidence type="ECO:0000313" key="1">
    <source>
        <dbReference type="EMBL" id="AXC50047.1"/>
    </source>
</evidence>
<dbReference type="RefSeq" id="WP_114076366.1">
    <property type="nucleotide sequence ID" value="NZ_CP030918.1"/>
</dbReference>
<accession>A0A344PKZ2</accession>
<keyword evidence="2" id="KW-1185">Reference proteome</keyword>
<name>A0A344PKZ2_9RHOB</name>
<dbReference type="KEGG" id="pars:DRW48_10410"/>
<protein>
    <submittedName>
        <fullName evidence="1">Uncharacterized protein</fullName>
    </submittedName>
</protein>
<gene>
    <name evidence="1" type="ORF">DRW48_10410</name>
</gene>